<reference evidence="10" key="1">
    <citation type="journal article" date="2014" name="Int. J. Syst. Evol. Microbiol.">
        <title>Complete genome sequence of Corynebacterium casei LMG S-19264T (=DSM 44701T), isolated from a smear-ripened cheese.</title>
        <authorList>
            <consortium name="US DOE Joint Genome Institute (JGI-PGF)"/>
            <person name="Walter F."/>
            <person name="Albersmeier A."/>
            <person name="Kalinowski J."/>
            <person name="Ruckert C."/>
        </authorList>
    </citation>
    <scope>NUCLEOTIDE SEQUENCE</scope>
    <source>
        <strain evidence="10">KCTC 12368</strain>
    </source>
</reference>
<name>A0A918UR45_9BACT</name>
<comment type="pathway">
    <text evidence="1 8">Bacterial outer membrane biogenesis; LPS core biosynthesis.</text>
</comment>
<evidence type="ECO:0000313" key="11">
    <source>
        <dbReference type="Proteomes" id="UP000619457"/>
    </source>
</evidence>
<dbReference type="EMBL" id="BMWX01000003">
    <property type="protein sequence ID" value="GGZ29406.1"/>
    <property type="molecule type" value="Genomic_DNA"/>
</dbReference>
<sequence length="417" mass="46848">MKKVYNFSVWLIASVLPVLGGGSSKLSRLIQGRSGVMDSLKAFRGSHPGRLAWFHVASLGEYEQAKPVIKTIKQRHPGCLVAVTFFSPSGFENVVNKPQAGVDFISYLPFDTSTNASKFLAIMKPELVFFVKYDLWANFIFEVKKRNIPLFLFSASMREDQIYFKSYGGFFKEIIQSFDWIFTQNQSTISLLHGIGVRHSSLAGDTRYDNVEAIKSNPRHFPELDLIFAGKPTVVVGSAWQEDMDLIIPYIRKNDRFKFIIVPHDIDPVQIEGWQQQIGKKSLKYSEINQAGTEELEVLFIDNIGMLSSLYQYAHIAYVGGAFGRGLHNILEPLAFRIPVLFGKVKKASKFPESAISRDYGCGFEVVDDLSFEAIMAGLQQEEAYAKAVKAADLLVKDNLGSAEKIMNGVDKIVKWK</sequence>
<keyword evidence="11" id="KW-1185">Reference proteome</keyword>
<evidence type="ECO:0000256" key="3">
    <source>
        <dbReference type="ARBA" id="ARBA00019077"/>
    </source>
</evidence>
<evidence type="ECO:0000259" key="9">
    <source>
        <dbReference type="Pfam" id="PF04413"/>
    </source>
</evidence>
<dbReference type="PANTHER" id="PTHR42755:SF1">
    <property type="entry name" value="3-DEOXY-D-MANNO-OCTULOSONIC ACID TRANSFERASE, MITOCHONDRIAL-RELATED"/>
    <property type="match status" value="1"/>
</dbReference>
<evidence type="ECO:0000313" key="10">
    <source>
        <dbReference type="EMBL" id="GGZ29406.1"/>
    </source>
</evidence>
<dbReference type="GO" id="GO:0005886">
    <property type="term" value="C:plasma membrane"/>
    <property type="evidence" value="ECO:0007669"/>
    <property type="project" value="UniProtKB-SubCell"/>
</dbReference>
<keyword evidence="8" id="KW-0448">Lipopolysaccharide biosynthesis</keyword>
<keyword evidence="8" id="KW-0472">Membrane</keyword>
<keyword evidence="8" id="KW-1003">Cell membrane</keyword>
<proteinExistence type="inferred from homology"/>
<evidence type="ECO:0000256" key="5">
    <source>
        <dbReference type="ARBA" id="ARBA00031445"/>
    </source>
</evidence>
<dbReference type="GO" id="GO:0043842">
    <property type="term" value="F:Kdo transferase activity"/>
    <property type="evidence" value="ECO:0007669"/>
    <property type="project" value="UniProtKB-EC"/>
</dbReference>
<dbReference type="EC" id="2.4.99.12" evidence="2 8"/>
<dbReference type="Pfam" id="PF04413">
    <property type="entry name" value="Glycos_transf_N"/>
    <property type="match status" value="1"/>
</dbReference>
<feature type="active site" description="Proton acceptor" evidence="7">
    <location>
        <position position="61"/>
    </location>
</feature>
<evidence type="ECO:0000256" key="1">
    <source>
        <dbReference type="ARBA" id="ARBA00004713"/>
    </source>
</evidence>
<dbReference type="GO" id="GO:0009244">
    <property type="term" value="P:lipopolysaccharide core region biosynthetic process"/>
    <property type="evidence" value="ECO:0007669"/>
    <property type="project" value="UniProtKB-UniRule"/>
</dbReference>
<dbReference type="Proteomes" id="UP000619457">
    <property type="component" value="Unassembled WGS sequence"/>
</dbReference>
<comment type="similarity">
    <text evidence="8">Belongs to the glycosyltransferase group 1 family.</text>
</comment>
<gene>
    <name evidence="10" type="primary">kdtA</name>
    <name evidence="10" type="ORF">GCM10007049_23290</name>
</gene>
<dbReference type="RefSeq" id="WP_018472748.1">
    <property type="nucleotide sequence ID" value="NZ_BMWX01000003.1"/>
</dbReference>
<dbReference type="InterPro" id="IPR007507">
    <property type="entry name" value="Glycos_transf_N"/>
</dbReference>
<feature type="domain" description="3-deoxy-D-manno-octulosonic-acid transferase N-terminal" evidence="9">
    <location>
        <begin position="46"/>
        <end position="209"/>
    </location>
</feature>
<dbReference type="InterPro" id="IPR038107">
    <property type="entry name" value="Glycos_transf_N_sf"/>
</dbReference>
<dbReference type="Gene3D" id="3.40.50.11720">
    <property type="entry name" value="3-Deoxy-D-manno-octulosonic-acid transferase, N-terminal domain"/>
    <property type="match status" value="1"/>
</dbReference>
<organism evidence="10 11">
    <name type="scientific">Echinicola pacifica</name>
    <dbReference type="NCBI Taxonomy" id="346377"/>
    <lineage>
        <taxon>Bacteria</taxon>
        <taxon>Pseudomonadati</taxon>
        <taxon>Bacteroidota</taxon>
        <taxon>Cytophagia</taxon>
        <taxon>Cytophagales</taxon>
        <taxon>Cyclobacteriaceae</taxon>
        <taxon>Echinicola</taxon>
    </lineage>
</organism>
<evidence type="ECO:0000256" key="6">
    <source>
        <dbReference type="ARBA" id="ARBA00049183"/>
    </source>
</evidence>
<accession>A0A918UR45</accession>
<dbReference type="GO" id="GO:0009245">
    <property type="term" value="P:lipid A biosynthetic process"/>
    <property type="evidence" value="ECO:0007669"/>
    <property type="project" value="TreeGrafter"/>
</dbReference>
<comment type="catalytic activity">
    <reaction evidence="6 8">
        <text>lipid IVA (E. coli) + CMP-3-deoxy-beta-D-manno-octulosonate = alpha-Kdo-(2-&gt;6)-lipid IVA (E. coli) + CMP + H(+)</text>
        <dbReference type="Rhea" id="RHEA:28066"/>
        <dbReference type="ChEBI" id="CHEBI:15378"/>
        <dbReference type="ChEBI" id="CHEBI:58603"/>
        <dbReference type="ChEBI" id="CHEBI:60364"/>
        <dbReference type="ChEBI" id="CHEBI:60377"/>
        <dbReference type="ChEBI" id="CHEBI:85987"/>
        <dbReference type="EC" id="2.4.99.12"/>
    </reaction>
</comment>
<evidence type="ECO:0000256" key="8">
    <source>
        <dbReference type="RuleBase" id="RU365103"/>
    </source>
</evidence>
<dbReference type="InterPro" id="IPR039901">
    <property type="entry name" value="Kdotransferase"/>
</dbReference>
<evidence type="ECO:0000256" key="4">
    <source>
        <dbReference type="ARBA" id="ARBA00022679"/>
    </source>
</evidence>
<evidence type="ECO:0000256" key="2">
    <source>
        <dbReference type="ARBA" id="ARBA00012621"/>
    </source>
</evidence>
<protein>
    <recommendedName>
        <fullName evidence="3 8">3-deoxy-D-manno-octulosonic acid transferase</fullName>
        <shortName evidence="8">Kdo transferase</shortName>
        <ecNumber evidence="2 8">2.4.99.12</ecNumber>
    </recommendedName>
    <alternativeName>
        <fullName evidence="5 8">Lipid IV(A) 3-deoxy-D-manno-octulosonic acid transferase</fullName>
    </alternativeName>
</protein>
<dbReference type="PANTHER" id="PTHR42755">
    <property type="entry name" value="3-DEOXY-MANNO-OCTULOSONATE CYTIDYLYLTRANSFERASE"/>
    <property type="match status" value="1"/>
</dbReference>
<dbReference type="Gene3D" id="3.40.50.2000">
    <property type="entry name" value="Glycogen Phosphorylase B"/>
    <property type="match status" value="1"/>
</dbReference>
<evidence type="ECO:0000256" key="7">
    <source>
        <dbReference type="PIRSR" id="PIRSR639901-1"/>
    </source>
</evidence>
<comment type="caution">
    <text evidence="10">The sequence shown here is derived from an EMBL/GenBank/DDBJ whole genome shotgun (WGS) entry which is preliminary data.</text>
</comment>
<comment type="subcellular location">
    <subcellularLocation>
        <location evidence="8">Cell membrane</location>
    </subcellularLocation>
</comment>
<keyword evidence="4 8" id="KW-0808">Transferase</keyword>
<dbReference type="AlphaFoldDB" id="A0A918UR45"/>
<reference evidence="10" key="2">
    <citation type="submission" date="2020-09" db="EMBL/GenBank/DDBJ databases">
        <authorList>
            <person name="Sun Q."/>
            <person name="Kim S."/>
        </authorList>
    </citation>
    <scope>NUCLEOTIDE SEQUENCE</scope>
    <source>
        <strain evidence="10">KCTC 12368</strain>
    </source>
</reference>
<comment type="function">
    <text evidence="8">Involved in lipopolysaccharide (LPS) biosynthesis. Catalyzes the transfer of 3-deoxy-D-manno-octulosonate (Kdo) residue(s) from CMP-Kdo to lipid IV(A), the tetraacyldisaccharide-1,4'-bisphosphate precursor of lipid A.</text>
</comment>